<dbReference type="GO" id="GO:0005509">
    <property type="term" value="F:calcium ion binding"/>
    <property type="evidence" value="ECO:0007669"/>
    <property type="project" value="TreeGrafter"/>
</dbReference>
<dbReference type="GO" id="GO:0005544">
    <property type="term" value="F:calcium-dependent phospholipid binding"/>
    <property type="evidence" value="ECO:0007669"/>
    <property type="project" value="TreeGrafter"/>
</dbReference>
<dbReference type="Pfam" id="PF00168">
    <property type="entry name" value="C2"/>
    <property type="match status" value="1"/>
</dbReference>
<dbReference type="PROSITE" id="PS50004">
    <property type="entry name" value="C2"/>
    <property type="match status" value="1"/>
</dbReference>
<dbReference type="GO" id="GO:0030276">
    <property type="term" value="F:clathrin binding"/>
    <property type="evidence" value="ECO:0007669"/>
    <property type="project" value="TreeGrafter"/>
</dbReference>
<proteinExistence type="evidence at transcript level"/>
<protein>
    <submittedName>
        <fullName evidence="3">Synaptotagmin XV-like protein</fullName>
    </submittedName>
</protein>
<feature type="domain" description="C2" evidence="2">
    <location>
        <begin position="45"/>
        <end position="192"/>
    </location>
</feature>
<dbReference type="GO" id="GO:0017156">
    <property type="term" value="P:calcium-ion regulated exocytosis"/>
    <property type="evidence" value="ECO:0007669"/>
    <property type="project" value="TreeGrafter"/>
</dbReference>
<accession>A0A1W6I193</accession>
<dbReference type="SMART" id="SM00239">
    <property type="entry name" value="C2"/>
    <property type="match status" value="1"/>
</dbReference>
<dbReference type="GO" id="GO:0000149">
    <property type="term" value="F:SNARE binding"/>
    <property type="evidence" value="ECO:0007669"/>
    <property type="project" value="TreeGrafter"/>
</dbReference>
<feature type="compositionally biased region" description="Polar residues" evidence="1">
    <location>
        <begin position="1"/>
        <end position="15"/>
    </location>
</feature>
<dbReference type="PANTHER" id="PTHR10024">
    <property type="entry name" value="SYNAPTOTAGMIN"/>
    <property type="match status" value="1"/>
</dbReference>
<evidence type="ECO:0000256" key="1">
    <source>
        <dbReference type="SAM" id="MobiDB-lite"/>
    </source>
</evidence>
<dbReference type="InterPro" id="IPR000008">
    <property type="entry name" value="C2_dom"/>
</dbReference>
<evidence type="ECO:0000313" key="3">
    <source>
        <dbReference type="EMBL" id="ARM37835.1"/>
    </source>
</evidence>
<dbReference type="GO" id="GO:0070382">
    <property type="term" value="C:exocytic vesicle"/>
    <property type="evidence" value="ECO:0007669"/>
    <property type="project" value="TreeGrafter"/>
</dbReference>
<sequence>MPESGPSTEINSRQNSNDKDFERRTTKKYSIYNDNDFFPIKEISKYGQIIFSLYYDWISKTLEVTVNHAKYLMGFGTKRKNHFYVKVLLKTKSCPQYTSTNSLSGVLDKNINKFQKSLKGSFRTAIKSDFCNPVFDETFKFTNITSLLLKECILQMIVKEETPKFLEKNIVLGCVDFALDEAQLIDKHESLNEIIRDIKPIGQIEDKGKVILSLQYNRQLTVLTVYVKELLSWP</sequence>
<dbReference type="GO" id="GO:0005886">
    <property type="term" value="C:plasma membrane"/>
    <property type="evidence" value="ECO:0007669"/>
    <property type="project" value="TreeGrafter"/>
</dbReference>
<name>A0A1W6I193_SCHMD</name>
<dbReference type="SUPFAM" id="SSF49562">
    <property type="entry name" value="C2 domain (Calcium/lipid-binding domain, CaLB)"/>
    <property type="match status" value="1"/>
</dbReference>
<feature type="region of interest" description="Disordered" evidence="1">
    <location>
        <begin position="1"/>
        <end position="20"/>
    </location>
</feature>
<dbReference type="InterPro" id="IPR035892">
    <property type="entry name" value="C2_domain_sf"/>
</dbReference>
<reference evidence="3" key="1">
    <citation type="journal article" date="2017" name="Dev. Biol.">
        <title>Genetic dissection of the planarian reproductive system through characterization of Schmidtea mediterranea CPEB homologs.</title>
        <authorList>
            <person name="Rouhana L."/>
            <person name="Tasaki J."/>
            <person name="Saberi A."/>
            <person name="Newmark P.A."/>
        </authorList>
    </citation>
    <scope>NUCLEOTIDE SEQUENCE</scope>
</reference>
<dbReference type="EMBL" id="KY847533">
    <property type="protein sequence ID" value="ARM37835.1"/>
    <property type="molecule type" value="mRNA"/>
</dbReference>
<dbReference type="AlphaFoldDB" id="A0A1W6I193"/>
<evidence type="ECO:0000259" key="2">
    <source>
        <dbReference type="PROSITE" id="PS50004"/>
    </source>
</evidence>
<dbReference type="GO" id="GO:0001786">
    <property type="term" value="F:phosphatidylserine binding"/>
    <property type="evidence" value="ECO:0007669"/>
    <property type="project" value="TreeGrafter"/>
</dbReference>
<dbReference type="Gene3D" id="2.60.40.150">
    <property type="entry name" value="C2 domain"/>
    <property type="match status" value="1"/>
</dbReference>
<organism evidence="3">
    <name type="scientific">Schmidtea mediterranea</name>
    <name type="common">Freshwater planarian flatworm</name>
    <dbReference type="NCBI Taxonomy" id="79327"/>
    <lineage>
        <taxon>Eukaryota</taxon>
        <taxon>Metazoa</taxon>
        <taxon>Spiralia</taxon>
        <taxon>Lophotrochozoa</taxon>
        <taxon>Platyhelminthes</taxon>
        <taxon>Rhabditophora</taxon>
        <taxon>Seriata</taxon>
        <taxon>Tricladida</taxon>
        <taxon>Continenticola</taxon>
        <taxon>Geoplanoidea</taxon>
        <taxon>Dugesiidae</taxon>
        <taxon>Schmidtea</taxon>
    </lineage>
</organism>